<sequence length="231" mass="24429">MEVGGGRDVGGREDGVRGSGRPRGPARRCPPGSSCTGEGSTLPPKSVSIAIPLLTVAQGSATASPPPRHGCVTSPSTLLLAHRAPNTHPARLSISLRVRAPLRRRTVLRRERGTGGSRFGAQADVNKTAGRGNERVGGSVAVLATVIGGQQRPIRHQHHYNDRHHCQPRPTAQQKPNQPPHPPNHHHPQASAGPSPGQGDLSGQTAGAPWGLLWQSQGPEPDFYFRTTFSP</sequence>
<dbReference type="AlphaFoldDB" id="A0A9Q1EVX5"/>
<feature type="region of interest" description="Disordered" evidence="1">
    <location>
        <begin position="161"/>
        <end position="231"/>
    </location>
</feature>
<evidence type="ECO:0000256" key="1">
    <source>
        <dbReference type="SAM" id="MobiDB-lite"/>
    </source>
</evidence>
<comment type="caution">
    <text evidence="2">The sequence shown here is derived from an EMBL/GenBank/DDBJ whole genome shotgun (WGS) entry which is preliminary data.</text>
</comment>
<keyword evidence="3" id="KW-1185">Reference proteome</keyword>
<reference evidence="2" key="1">
    <citation type="journal article" date="2023" name="Science">
        <title>Genome structures resolve the early diversification of teleost fishes.</title>
        <authorList>
            <person name="Parey E."/>
            <person name="Louis A."/>
            <person name="Montfort J."/>
            <person name="Bouchez O."/>
            <person name="Roques C."/>
            <person name="Iampietro C."/>
            <person name="Lluch J."/>
            <person name="Castinel A."/>
            <person name="Donnadieu C."/>
            <person name="Desvignes T."/>
            <person name="Floi Bucao C."/>
            <person name="Jouanno E."/>
            <person name="Wen M."/>
            <person name="Mejri S."/>
            <person name="Dirks R."/>
            <person name="Jansen H."/>
            <person name="Henkel C."/>
            <person name="Chen W.J."/>
            <person name="Zahm M."/>
            <person name="Cabau C."/>
            <person name="Klopp C."/>
            <person name="Thompson A.W."/>
            <person name="Robinson-Rechavi M."/>
            <person name="Braasch I."/>
            <person name="Lecointre G."/>
            <person name="Bobe J."/>
            <person name="Postlethwait J.H."/>
            <person name="Berthelot C."/>
            <person name="Roest Crollius H."/>
            <person name="Guiguen Y."/>
        </authorList>
    </citation>
    <scope>NUCLEOTIDE SEQUENCE</scope>
    <source>
        <strain evidence="2">WJC10195</strain>
    </source>
</reference>
<organism evidence="2 3">
    <name type="scientific">Synaphobranchus kaupii</name>
    <name type="common">Kaup's arrowtooth eel</name>
    <dbReference type="NCBI Taxonomy" id="118154"/>
    <lineage>
        <taxon>Eukaryota</taxon>
        <taxon>Metazoa</taxon>
        <taxon>Chordata</taxon>
        <taxon>Craniata</taxon>
        <taxon>Vertebrata</taxon>
        <taxon>Euteleostomi</taxon>
        <taxon>Actinopterygii</taxon>
        <taxon>Neopterygii</taxon>
        <taxon>Teleostei</taxon>
        <taxon>Anguilliformes</taxon>
        <taxon>Synaphobranchidae</taxon>
        <taxon>Synaphobranchus</taxon>
    </lineage>
</organism>
<evidence type="ECO:0000313" key="3">
    <source>
        <dbReference type="Proteomes" id="UP001152622"/>
    </source>
</evidence>
<name>A0A9Q1EVX5_SYNKA</name>
<feature type="region of interest" description="Disordered" evidence="1">
    <location>
        <begin position="1"/>
        <end position="43"/>
    </location>
</feature>
<dbReference type="Proteomes" id="UP001152622">
    <property type="component" value="Chromosome 12"/>
</dbReference>
<accession>A0A9Q1EVX5</accession>
<dbReference type="EMBL" id="JAINUF010000012">
    <property type="protein sequence ID" value="KAJ8346056.1"/>
    <property type="molecule type" value="Genomic_DNA"/>
</dbReference>
<proteinExistence type="predicted"/>
<evidence type="ECO:0000313" key="2">
    <source>
        <dbReference type="EMBL" id="KAJ8346056.1"/>
    </source>
</evidence>
<gene>
    <name evidence="2" type="ORF">SKAU_G00302490</name>
</gene>
<protein>
    <submittedName>
        <fullName evidence="2">Uncharacterized protein</fullName>
    </submittedName>
</protein>